<proteinExistence type="predicted"/>
<comment type="caution">
    <text evidence="7">Lacks conserved residue(s) required for the propagation of feature annotation.</text>
</comment>
<evidence type="ECO:0000256" key="9">
    <source>
        <dbReference type="SAM" id="MobiDB-lite"/>
    </source>
</evidence>
<dbReference type="FunFam" id="2.10.25.10:FF:000045">
    <property type="entry name" value="Slit guidance ligand 2"/>
    <property type="match status" value="1"/>
</dbReference>
<dbReference type="SMART" id="SM00179">
    <property type="entry name" value="EGF_CA"/>
    <property type="match status" value="1"/>
</dbReference>
<evidence type="ECO:0000256" key="3">
    <source>
        <dbReference type="ARBA" id="ARBA00022536"/>
    </source>
</evidence>
<dbReference type="GO" id="GO:0005509">
    <property type="term" value="F:calcium ion binding"/>
    <property type="evidence" value="ECO:0007669"/>
    <property type="project" value="InterPro"/>
</dbReference>
<dbReference type="InterPro" id="IPR018097">
    <property type="entry name" value="EGF_Ca-bd_CS"/>
</dbReference>
<dbReference type="GO" id="GO:0007399">
    <property type="term" value="P:nervous system development"/>
    <property type="evidence" value="ECO:0007669"/>
    <property type="project" value="UniProtKB-ARBA"/>
</dbReference>
<evidence type="ECO:0000256" key="5">
    <source>
        <dbReference type="ARBA" id="ARBA00023157"/>
    </source>
</evidence>
<evidence type="ECO:0000256" key="4">
    <source>
        <dbReference type="ARBA" id="ARBA00022737"/>
    </source>
</evidence>
<evidence type="ECO:0000256" key="7">
    <source>
        <dbReference type="PROSITE-ProRule" id="PRU00076"/>
    </source>
</evidence>
<keyword evidence="13" id="KW-1185">Reference proteome</keyword>
<dbReference type="PROSITE" id="PS01187">
    <property type="entry name" value="EGF_CA"/>
    <property type="match status" value="1"/>
</dbReference>
<dbReference type="EnsemblMetazoa" id="GAUT048536-RA">
    <property type="protein sequence ID" value="GAUT048536-PA"/>
    <property type="gene ID" value="GAUT048536"/>
</dbReference>
<evidence type="ECO:0000256" key="8">
    <source>
        <dbReference type="SAM" id="Coils"/>
    </source>
</evidence>
<dbReference type="AlphaFoldDB" id="A0A1A9VUZ7"/>
<comment type="subcellular location">
    <subcellularLocation>
        <location evidence="1">Secreted</location>
    </subcellularLocation>
</comment>
<dbReference type="Proteomes" id="UP000078200">
    <property type="component" value="Unassembled WGS sequence"/>
</dbReference>
<evidence type="ECO:0000313" key="12">
    <source>
        <dbReference type="EnsemblMetazoa" id="GAUT048536-PA"/>
    </source>
</evidence>
<keyword evidence="10" id="KW-0812">Transmembrane</keyword>
<dbReference type="InterPro" id="IPR051022">
    <property type="entry name" value="Notch_Cell-Fate_Det"/>
</dbReference>
<name>A0A1A9VUZ7_GLOAU</name>
<feature type="transmembrane region" description="Helical" evidence="10">
    <location>
        <begin position="271"/>
        <end position="292"/>
    </location>
</feature>
<feature type="region of interest" description="Disordered" evidence="9">
    <location>
        <begin position="169"/>
        <end position="188"/>
    </location>
</feature>
<keyword evidence="6" id="KW-0325">Glycoprotein</keyword>
<dbReference type="GO" id="GO:0005576">
    <property type="term" value="C:extracellular region"/>
    <property type="evidence" value="ECO:0007669"/>
    <property type="project" value="UniProtKB-SubCell"/>
</dbReference>
<dbReference type="VEuPathDB" id="VectorBase:GAUT048536"/>
<dbReference type="PROSITE" id="PS00010">
    <property type="entry name" value="ASX_HYDROXYL"/>
    <property type="match status" value="1"/>
</dbReference>
<dbReference type="PANTHER" id="PTHR24049">
    <property type="entry name" value="CRUMBS FAMILY MEMBER"/>
    <property type="match status" value="1"/>
</dbReference>
<dbReference type="STRING" id="7395.A0A1A9VUZ7"/>
<evidence type="ECO:0000256" key="1">
    <source>
        <dbReference type="ARBA" id="ARBA00004613"/>
    </source>
</evidence>
<feature type="domain" description="EGF-like" evidence="11">
    <location>
        <begin position="387"/>
        <end position="423"/>
    </location>
</feature>
<dbReference type="InterPro" id="IPR000152">
    <property type="entry name" value="EGF-type_Asp/Asn_hydroxyl_site"/>
</dbReference>
<dbReference type="SMART" id="SM00181">
    <property type="entry name" value="EGF"/>
    <property type="match status" value="2"/>
</dbReference>
<protein>
    <recommendedName>
        <fullName evidence="11">EGF-like domain-containing protein</fullName>
    </recommendedName>
</protein>
<dbReference type="CDD" id="cd00054">
    <property type="entry name" value="EGF_CA"/>
    <property type="match status" value="1"/>
</dbReference>
<keyword evidence="10" id="KW-0472">Membrane</keyword>
<keyword evidence="10" id="KW-1133">Transmembrane helix</keyword>
<dbReference type="SUPFAM" id="SSF57196">
    <property type="entry name" value="EGF/Laminin"/>
    <property type="match status" value="1"/>
</dbReference>
<dbReference type="Gene3D" id="2.10.25.10">
    <property type="entry name" value="Laminin"/>
    <property type="match status" value="1"/>
</dbReference>
<dbReference type="InterPro" id="IPR000742">
    <property type="entry name" value="EGF"/>
</dbReference>
<dbReference type="Pfam" id="PF00008">
    <property type="entry name" value="EGF"/>
    <property type="match status" value="1"/>
</dbReference>
<dbReference type="PROSITE" id="PS50026">
    <property type="entry name" value="EGF_3"/>
    <property type="match status" value="1"/>
</dbReference>
<keyword evidence="3 7" id="KW-0245">EGF-like domain</keyword>
<keyword evidence="4" id="KW-0677">Repeat</keyword>
<feature type="compositionally biased region" description="Low complexity" evidence="9">
    <location>
        <begin position="175"/>
        <end position="188"/>
    </location>
</feature>
<sequence length="445" mass="48684">MKTFKAYKKNHTSHRHLTNAFESLQEQQQQQQQEQQQQQQQPYILTDAMNAEIYTQSTSREIMVNLGIVNDTEANQSKLIHRQLTKTATNILPLMMPSSSPSLLSSLLLPSSSSSSSSSSSEAVALTKSALSGESNKLKEMPRNQRCHLKNTDKQMFTMNPALLSTDISCQKTNSTPPSSLTLSSLPAPSPSPLTITSFAYDEVDLVRATATSKALASTTTSATTNSSSHYNTVSLLSSFLTSFSTFSKRKKPNAAFFFTHHRLASNSKTAVTWLLSLLCLVALFGCGHAGFACLSNPCVFGVCIDGLNRSISSIALKFYPPGTFVQEQDQCRNYVPNPRYEVIVTENHVDGHLPATCLMNTEDFKRATSYSCYCIDGYTGIQCQTNWDECWSGPCQNGGTCIDGVAYYNCTCPDGFSDIASAANARSIGLKYDRGLTLQIAKTP</sequence>
<keyword evidence="8" id="KW-0175">Coiled coil</keyword>
<keyword evidence="5" id="KW-1015">Disulfide bond</keyword>
<evidence type="ECO:0000256" key="6">
    <source>
        <dbReference type="ARBA" id="ARBA00023180"/>
    </source>
</evidence>
<dbReference type="PRINTS" id="PR00010">
    <property type="entry name" value="EGFBLOOD"/>
</dbReference>
<evidence type="ECO:0000256" key="2">
    <source>
        <dbReference type="ARBA" id="ARBA00022525"/>
    </source>
</evidence>
<dbReference type="PROSITE" id="PS00022">
    <property type="entry name" value="EGF_1"/>
    <property type="match status" value="1"/>
</dbReference>
<reference evidence="12" key="1">
    <citation type="submission" date="2020-05" db="UniProtKB">
        <authorList>
            <consortium name="EnsemblMetazoa"/>
        </authorList>
    </citation>
    <scope>IDENTIFICATION</scope>
    <source>
        <strain evidence="12">TTRI</strain>
    </source>
</reference>
<evidence type="ECO:0000256" key="10">
    <source>
        <dbReference type="SAM" id="Phobius"/>
    </source>
</evidence>
<feature type="coiled-coil region" evidence="8">
    <location>
        <begin position="14"/>
        <end position="41"/>
    </location>
</feature>
<organism evidence="12 13">
    <name type="scientific">Glossina austeni</name>
    <name type="common">Savannah tsetse fly</name>
    <dbReference type="NCBI Taxonomy" id="7395"/>
    <lineage>
        <taxon>Eukaryota</taxon>
        <taxon>Metazoa</taxon>
        <taxon>Ecdysozoa</taxon>
        <taxon>Arthropoda</taxon>
        <taxon>Hexapoda</taxon>
        <taxon>Insecta</taxon>
        <taxon>Pterygota</taxon>
        <taxon>Neoptera</taxon>
        <taxon>Endopterygota</taxon>
        <taxon>Diptera</taxon>
        <taxon>Brachycera</taxon>
        <taxon>Muscomorpha</taxon>
        <taxon>Hippoboscoidea</taxon>
        <taxon>Glossinidae</taxon>
        <taxon>Glossina</taxon>
    </lineage>
</organism>
<accession>A0A1A9VUZ7</accession>
<evidence type="ECO:0000259" key="11">
    <source>
        <dbReference type="PROSITE" id="PS50026"/>
    </source>
</evidence>
<evidence type="ECO:0000313" key="13">
    <source>
        <dbReference type="Proteomes" id="UP000078200"/>
    </source>
</evidence>
<dbReference type="PROSITE" id="PS01186">
    <property type="entry name" value="EGF_2"/>
    <property type="match status" value="1"/>
</dbReference>
<keyword evidence="2" id="KW-0964">Secreted</keyword>
<dbReference type="InterPro" id="IPR001881">
    <property type="entry name" value="EGF-like_Ca-bd_dom"/>
</dbReference>